<gene>
    <name evidence="2" type="ORF">OH76DRAFT_1482270</name>
</gene>
<feature type="transmembrane region" description="Helical" evidence="1">
    <location>
        <begin position="152"/>
        <end position="170"/>
    </location>
</feature>
<dbReference type="OrthoDB" id="2747109at2759"/>
<accession>A0A371DD93</accession>
<name>A0A371DD93_9APHY</name>
<dbReference type="Proteomes" id="UP000256964">
    <property type="component" value="Unassembled WGS sequence"/>
</dbReference>
<reference evidence="2 3" key="1">
    <citation type="journal article" date="2018" name="Biotechnol. Biofuels">
        <title>Integrative visual omics of the white-rot fungus Polyporus brumalis exposes the biotechnological potential of its oxidative enzymes for delignifying raw plant biomass.</title>
        <authorList>
            <person name="Miyauchi S."/>
            <person name="Rancon A."/>
            <person name="Drula E."/>
            <person name="Hage H."/>
            <person name="Chaduli D."/>
            <person name="Favel A."/>
            <person name="Grisel S."/>
            <person name="Henrissat B."/>
            <person name="Herpoel-Gimbert I."/>
            <person name="Ruiz-Duenas F.J."/>
            <person name="Chevret D."/>
            <person name="Hainaut M."/>
            <person name="Lin J."/>
            <person name="Wang M."/>
            <person name="Pangilinan J."/>
            <person name="Lipzen A."/>
            <person name="Lesage-Meessen L."/>
            <person name="Navarro D."/>
            <person name="Riley R."/>
            <person name="Grigoriev I.V."/>
            <person name="Zhou S."/>
            <person name="Raouche S."/>
            <person name="Rosso M.N."/>
        </authorList>
    </citation>
    <scope>NUCLEOTIDE SEQUENCE [LARGE SCALE GENOMIC DNA]</scope>
    <source>
        <strain evidence="2 3">BRFM 1820</strain>
    </source>
</reference>
<feature type="transmembrane region" description="Helical" evidence="1">
    <location>
        <begin position="20"/>
        <end position="44"/>
    </location>
</feature>
<keyword evidence="1" id="KW-1133">Transmembrane helix</keyword>
<keyword evidence="1" id="KW-0472">Membrane</keyword>
<evidence type="ECO:0000313" key="3">
    <source>
        <dbReference type="Proteomes" id="UP000256964"/>
    </source>
</evidence>
<proteinExistence type="predicted"/>
<dbReference type="EMBL" id="KZ857399">
    <property type="protein sequence ID" value="RDX50493.1"/>
    <property type="molecule type" value="Genomic_DNA"/>
</dbReference>
<protein>
    <submittedName>
        <fullName evidence="2">Uncharacterized protein</fullName>
    </submittedName>
</protein>
<evidence type="ECO:0000256" key="1">
    <source>
        <dbReference type="SAM" id="Phobius"/>
    </source>
</evidence>
<evidence type="ECO:0000313" key="2">
    <source>
        <dbReference type="EMBL" id="RDX50493.1"/>
    </source>
</evidence>
<keyword evidence="3" id="KW-1185">Reference proteome</keyword>
<sequence length="171" mass="17560">MHPVPGLAAIPLTFVQPGAVSFQIFTMRAGFFVALFLSAVSVLAAPSPVEQRDLVDNVETAIDQLFSVTVDLKAIVSEATAVGESIFKEATAEIGSLVTNTAVVAEATSLLSEAESFLGPTGTAIAKDLNNVKNAFSNSASARQDVSAMRPLTMGAAAVLGSMLLGAYAAL</sequence>
<keyword evidence="1" id="KW-0812">Transmembrane</keyword>
<organism evidence="2 3">
    <name type="scientific">Lentinus brumalis</name>
    <dbReference type="NCBI Taxonomy" id="2498619"/>
    <lineage>
        <taxon>Eukaryota</taxon>
        <taxon>Fungi</taxon>
        <taxon>Dikarya</taxon>
        <taxon>Basidiomycota</taxon>
        <taxon>Agaricomycotina</taxon>
        <taxon>Agaricomycetes</taxon>
        <taxon>Polyporales</taxon>
        <taxon>Polyporaceae</taxon>
        <taxon>Lentinus</taxon>
    </lineage>
</organism>
<dbReference type="AlphaFoldDB" id="A0A371DD93"/>